<gene>
    <name evidence="2" type="ORF">LA5096_05243</name>
</gene>
<keyword evidence="3" id="KW-1185">Reference proteome</keyword>
<organism evidence="2 3">
    <name type="scientific">Roseibium album</name>
    <dbReference type="NCBI Taxonomy" id="311410"/>
    <lineage>
        <taxon>Bacteria</taxon>
        <taxon>Pseudomonadati</taxon>
        <taxon>Pseudomonadota</taxon>
        <taxon>Alphaproteobacteria</taxon>
        <taxon>Hyphomicrobiales</taxon>
        <taxon>Stappiaceae</taxon>
        <taxon>Roseibium</taxon>
    </lineage>
</organism>
<feature type="chain" id="PRO_5009787751" evidence="1">
    <location>
        <begin position="23"/>
        <end position="156"/>
    </location>
</feature>
<dbReference type="AlphaFoldDB" id="A0A0M6ZD07"/>
<sequence length="156" mass="18181">MNNVLRLCVFVFALSTAEQTLAAQDAYYACDTASEYKNLVKYIRSIPDPSDQMISHLRKELKQKYKHLSFKQKMQSKEYERDMKKAMQEFRPTKPAPPNFACKKIPGNTILVDKNGQFSGIACIRPPSWSKCKWTGRNALKARWSPTSDRKTWRRR</sequence>
<reference evidence="3" key="1">
    <citation type="submission" date="2015-07" db="EMBL/GenBank/DDBJ databases">
        <authorList>
            <person name="Rodrigo-Torres Lidia"/>
            <person name="Arahal R.David."/>
        </authorList>
    </citation>
    <scope>NUCLEOTIDE SEQUENCE [LARGE SCALE GENOMIC DNA]</scope>
    <source>
        <strain evidence="3">CECT 5096</strain>
    </source>
</reference>
<evidence type="ECO:0000313" key="3">
    <source>
        <dbReference type="Proteomes" id="UP000049983"/>
    </source>
</evidence>
<name>A0A0M6ZD07_9HYPH</name>
<protein>
    <submittedName>
        <fullName evidence="2">Uncharacterized protein</fullName>
    </submittedName>
</protein>
<feature type="signal peptide" evidence="1">
    <location>
        <begin position="1"/>
        <end position="22"/>
    </location>
</feature>
<keyword evidence="1" id="KW-0732">Signal</keyword>
<proteinExistence type="predicted"/>
<evidence type="ECO:0000256" key="1">
    <source>
        <dbReference type="SAM" id="SignalP"/>
    </source>
</evidence>
<dbReference type="STRING" id="311410.LA5095_03961"/>
<evidence type="ECO:0000313" key="2">
    <source>
        <dbReference type="EMBL" id="CTQ77639.1"/>
    </source>
</evidence>
<accession>A0A0M6ZD07</accession>
<dbReference type="EMBL" id="CXWC01000013">
    <property type="protein sequence ID" value="CTQ77639.1"/>
    <property type="molecule type" value="Genomic_DNA"/>
</dbReference>
<dbReference type="Proteomes" id="UP000049983">
    <property type="component" value="Unassembled WGS sequence"/>
</dbReference>